<dbReference type="Pfam" id="PF08241">
    <property type="entry name" value="Methyltransf_11"/>
    <property type="match status" value="1"/>
</dbReference>
<dbReference type="SUPFAM" id="SSF53335">
    <property type="entry name" value="S-adenosyl-L-methionine-dependent methyltransferases"/>
    <property type="match status" value="1"/>
</dbReference>
<dbReference type="Gene3D" id="3.40.50.150">
    <property type="entry name" value="Vaccinia Virus protein VP39"/>
    <property type="match status" value="1"/>
</dbReference>
<keyword evidence="3" id="KW-0808">Transferase</keyword>
<dbReference type="CDD" id="cd02440">
    <property type="entry name" value="AdoMet_MTases"/>
    <property type="match status" value="1"/>
</dbReference>
<feature type="transmembrane region" description="Helical" evidence="1">
    <location>
        <begin position="25"/>
        <end position="44"/>
    </location>
</feature>
<proteinExistence type="predicted"/>
<dbReference type="InterPro" id="IPR029063">
    <property type="entry name" value="SAM-dependent_MTases_sf"/>
</dbReference>
<reference evidence="3 4" key="1">
    <citation type="journal article" date="2013" name="ISME J.">
        <title>A metabolic model for members of the genus Tetrasphaera involved in enhanced biological phosphorus removal.</title>
        <authorList>
            <person name="Kristiansen R."/>
            <person name="Nguyen H.T.T."/>
            <person name="Saunders A.M."/>
            <person name="Nielsen J.L."/>
            <person name="Wimmer R."/>
            <person name="Le V.Q."/>
            <person name="McIlroy S.J."/>
            <person name="Petrovski S."/>
            <person name="Seviour R.J."/>
            <person name="Calteau A."/>
            <person name="Nielsen K.L."/>
            <person name="Nielsen P.H."/>
        </authorList>
    </citation>
    <scope>NUCLEOTIDE SEQUENCE [LARGE SCALE GENOMIC DNA]</scope>
    <source>
        <strain evidence="3 4">T1-X7</strain>
    </source>
</reference>
<keyword evidence="4" id="KW-1185">Reference proteome</keyword>
<dbReference type="InterPro" id="IPR013216">
    <property type="entry name" value="Methyltransf_11"/>
</dbReference>
<keyword evidence="1" id="KW-0812">Transmembrane</keyword>
<dbReference type="Proteomes" id="UP000035721">
    <property type="component" value="Unassembled WGS sequence"/>
</dbReference>
<keyword evidence="1" id="KW-0472">Membrane</keyword>
<keyword evidence="1" id="KW-1133">Transmembrane helix</keyword>
<feature type="transmembrane region" description="Helical" evidence="1">
    <location>
        <begin position="51"/>
        <end position="69"/>
    </location>
</feature>
<dbReference type="EMBL" id="CAJB01000001">
    <property type="protein sequence ID" value="CCH75899.1"/>
    <property type="molecule type" value="Genomic_DNA"/>
</dbReference>
<dbReference type="GO" id="GO:0008757">
    <property type="term" value="F:S-adenosylmethionine-dependent methyltransferase activity"/>
    <property type="evidence" value="ECO:0007669"/>
    <property type="project" value="InterPro"/>
</dbReference>
<sequence>MTSTDQALPARPAGDYGTDAPWVPWVWLGFGALYLVIAVLTTLGHAPGGTVLTFLVLGLCFVAGGLLYVHSTKRGKFEVWAELLAGLGDPPPRSVLDIGCGRGAVAIAAALRFPDAEVTGVDLWRSVDQSGNDPSATEANARANGVADRLTLLTADMTDLPFPDGSFDLVTASLSIHNVKPAAARARAVTEAWRCLAPGGRLVIVDLPRIREYAVTLGELSGSPVRPRGIGWRMWWSGPWMRSQVLDVTKVS</sequence>
<evidence type="ECO:0000313" key="4">
    <source>
        <dbReference type="Proteomes" id="UP000035721"/>
    </source>
</evidence>
<dbReference type="GO" id="GO:0032259">
    <property type="term" value="P:methylation"/>
    <property type="evidence" value="ECO:0007669"/>
    <property type="project" value="UniProtKB-KW"/>
</dbReference>
<dbReference type="PANTHER" id="PTHR45277:SF1">
    <property type="entry name" value="EXPRESSED PROTEIN"/>
    <property type="match status" value="1"/>
</dbReference>
<dbReference type="STRING" id="1194083.BN12_10046"/>
<dbReference type="RefSeq" id="WP_157635247.1">
    <property type="nucleotide sequence ID" value="NZ_HF570958.1"/>
</dbReference>
<name>A0A077LV54_9MICO</name>
<protein>
    <submittedName>
        <fullName evidence="3">Methyltransferase domain protein</fullName>
    </submittedName>
</protein>
<keyword evidence="3" id="KW-0489">Methyltransferase</keyword>
<evidence type="ECO:0000256" key="1">
    <source>
        <dbReference type="SAM" id="Phobius"/>
    </source>
</evidence>
<gene>
    <name evidence="3" type="ORF">BN12_10046</name>
</gene>
<organism evidence="3 4">
    <name type="scientific">Nostocoides japonicum T1-X7</name>
    <dbReference type="NCBI Taxonomy" id="1194083"/>
    <lineage>
        <taxon>Bacteria</taxon>
        <taxon>Bacillati</taxon>
        <taxon>Actinomycetota</taxon>
        <taxon>Actinomycetes</taxon>
        <taxon>Micrococcales</taxon>
        <taxon>Intrasporangiaceae</taxon>
        <taxon>Nostocoides</taxon>
    </lineage>
</organism>
<dbReference type="AlphaFoldDB" id="A0A077LV54"/>
<dbReference type="OrthoDB" id="9805171at2"/>
<feature type="domain" description="Methyltransferase type 11" evidence="2">
    <location>
        <begin position="96"/>
        <end position="204"/>
    </location>
</feature>
<evidence type="ECO:0000259" key="2">
    <source>
        <dbReference type="Pfam" id="PF08241"/>
    </source>
</evidence>
<comment type="caution">
    <text evidence="3">The sequence shown here is derived from an EMBL/GenBank/DDBJ whole genome shotgun (WGS) entry which is preliminary data.</text>
</comment>
<accession>A0A077LV54</accession>
<dbReference type="PANTHER" id="PTHR45277">
    <property type="entry name" value="EXPRESSED PROTEIN"/>
    <property type="match status" value="1"/>
</dbReference>
<evidence type="ECO:0000313" key="3">
    <source>
        <dbReference type="EMBL" id="CCH75899.1"/>
    </source>
</evidence>